<evidence type="ECO:0000313" key="2">
    <source>
        <dbReference type="EMBL" id="MQL95499.1"/>
    </source>
</evidence>
<reference evidence="2" key="1">
    <citation type="submission" date="2017-07" db="EMBL/GenBank/DDBJ databases">
        <title>Taro Niue Genome Assembly and Annotation.</title>
        <authorList>
            <person name="Atibalentja N."/>
            <person name="Keating K."/>
            <person name="Fields C.J."/>
        </authorList>
    </citation>
    <scope>NUCLEOTIDE SEQUENCE</scope>
    <source>
        <strain evidence="2">Niue_2</strain>
        <tissue evidence="2">Leaf</tissue>
    </source>
</reference>
<feature type="compositionally biased region" description="Basic and acidic residues" evidence="1">
    <location>
        <begin position="38"/>
        <end position="55"/>
    </location>
</feature>
<evidence type="ECO:0000313" key="3">
    <source>
        <dbReference type="Proteomes" id="UP000652761"/>
    </source>
</evidence>
<proteinExistence type="predicted"/>
<protein>
    <submittedName>
        <fullName evidence="2">Uncharacterized protein</fullName>
    </submittedName>
</protein>
<organism evidence="2 3">
    <name type="scientific">Colocasia esculenta</name>
    <name type="common">Wild taro</name>
    <name type="synonym">Arum esculentum</name>
    <dbReference type="NCBI Taxonomy" id="4460"/>
    <lineage>
        <taxon>Eukaryota</taxon>
        <taxon>Viridiplantae</taxon>
        <taxon>Streptophyta</taxon>
        <taxon>Embryophyta</taxon>
        <taxon>Tracheophyta</taxon>
        <taxon>Spermatophyta</taxon>
        <taxon>Magnoliopsida</taxon>
        <taxon>Liliopsida</taxon>
        <taxon>Araceae</taxon>
        <taxon>Aroideae</taxon>
        <taxon>Colocasieae</taxon>
        <taxon>Colocasia</taxon>
    </lineage>
</organism>
<feature type="compositionally biased region" description="Basic and acidic residues" evidence="1">
    <location>
        <begin position="18"/>
        <end position="28"/>
    </location>
</feature>
<feature type="compositionally biased region" description="Polar residues" evidence="1">
    <location>
        <begin position="1"/>
        <end position="17"/>
    </location>
</feature>
<sequence length="76" mass="8307">MSPSKVQSTEKSGSTRPSTKDKYKEQARGRTPRLAKAPSDRAKLREVGRNSKETSRTSAAPPGSNKSWKWGVGGYL</sequence>
<feature type="region of interest" description="Disordered" evidence="1">
    <location>
        <begin position="1"/>
        <end position="76"/>
    </location>
</feature>
<keyword evidence="3" id="KW-1185">Reference proteome</keyword>
<gene>
    <name evidence="2" type="ORF">Taro_028163</name>
</gene>
<dbReference type="Proteomes" id="UP000652761">
    <property type="component" value="Unassembled WGS sequence"/>
</dbReference>
<accession>A0A843VWG5</accession>
<dbReference type="AlphaFoldDB" id="A0A843VWG5"/>
<evidence type="ECO:0000256" key="1">
    <source>
        <dbReference type="SAM" id="MobiDB-lite"/>
    </source>
</evidence>
<dbReference type="EMBL" id="NMUH01001799">
    <property type="protein sequence ID" value="MQL95499.1"/>
    <property type="molecule type" value="Genomic_DNA"/>
</dbReference>
<comment type="caution">
    <text evidence="2">The sequence shown here is derived from an EMBL/GenBank/DDBJ whole genome shotgun (WGS) entry which is preliminary data.</text>
</comment>
<name>A0A843VWG5_COLES</name>